<dbReference type="Proteomes" id="UP000673447">
    <property type="component" value="Unassembled WGS sequence"/>
</dbReference>
<reference evidence="3" key="2">
    <citation type="submission" date="2021-03" db="EMBL/GenBank/DDBJ databases">
        <authorList>
            <person name="Cao W."/>
        </authorList>
    </citation>
    <scope>NUCLEOTIDE SEQUENCE</scope>
    <source>
        <strain evidence="3">110414</strain>
    </source>
</reference>
<organism evidence="3 4">
    <name type="scientific">Pseudoxanthomonas helianthi</name>
    <dbReference type="NCBI Taxonomy" id="1453541"/>
    <lineage>
        <taxon>Bacteria</taxon>
        <taxon>Pseudomonadati</taxon>
        <taxon>Pseudomonadota</taxon>
        <taxon>Gammaproteobacteria</taxon>
        <taxon>Lysobacterales</taxon>
        <taxon>Lysobacteraceae</taxon>
        <taxon>Pseudoxanthomonas</taxon>
    </lineage>
</organism>
<evidence type="ECO:0000313" key="3">
    <source>
        <dbReference type="EMBL" id="MBP3984634.1"/>
    </source>
</evidence>
<dbReference type="PANTHER" id="PTHR30383">
    <property type="entry name" value="THIOESTERASE 1/PROTEASE 1/LYSOPHOSPHOLIPASE L1"/>
    <property type="match status" value="1"/>
</dbReference>
<keyword evidence="4" id="KW-1185">Reference proteome</keyword>
<dbReference type="Gene3D" id="3.40.50.1110">
    <property type="entry name" value="SGNH hydrolase"/>
    <property type="match status" value="1"/>
</dbReference>
<protein>
    <recommendedName>
        <fullName evidence="2">SGNH hydrolase-type esterase domain-containing protein</fullName>
    </recommendedName>
</protein>
<dbReference type="PROSITE" id="PS51257">
    <property type="entry name" value="PROKAR_LIPOPROTEIN"/>
    <property type="match status" value="1"/>
</dbReference>
<proteinExistence type="predicted"/>
<evidence type="ECO:0000313" key="4">
    <source>
        <dbReference type="Proteomes" id="UP000673447"/>
    </source>
</evidence>
<feature type="domain" description="SGNH hydrolase-type esterase" evidence="2">
    <location>
        <begin position="75"/>
        <end position="224"/>
    </location>
</feature>
<gene>
    <name evidence="3" type="ORF">J5837_09410</name>
</gene>
<dbReference type="InterPro" id="IPR013830">
    <property type="entry name" value="SGNH_hydro"/>
</dbReference>
<sequence length="238" mass="26212">MKFSPVKAWLFGLFASLLLAGCASQPAQVAAPRVPEQVSNAEWAADMARFAAEDAVHPPPRGAVLFVGSSSIRLWKTLAEDFPGVAVINRGFGGSEIRDSTWYADRIVVPYKPRLIVFYAGDNDIANGRSPQQLHDDFLAFVRRVRRDLPSVPIAFVSCKPSPSRAHLLDAQREANALIRAEAAKQKRVVFIDVFTPMLDANGQPRAELFVGDRLHMNAAGYAIWRDAISPYLRSTPP</sequence>
<feature type="chain" id="PRO_5037520664" description="SGNH hydrolase-type esterase domain-containing protein" evidence="1">
    <location>
        <begin position="21"/>
        <end position="238"/>
    </location>
</feature>
<keyword evidence="1" id="KW-0732">Signal</keyword>
<dbReference type="GO" id="GO:0004622">
    <property type="term" value="F:phosphatidylcholine lysophospholipase activity"/>
    <property type="evidence" value="ECO:0007669"/>
    <property type="project" value="TreeGrafter"/>
</dbReference>
<dbReference type="Pfam" id="PF13472">
    <property type="entry name" value="Lipase_GDSL_2"/>
    <property type="match status" value="1"/>
</dbReference>
<dbReference type="CDD" id="cd04502">
    <property type="entry name" value="SGNH_hydrolase_like_7"/>
    <property type="match status" value="1"/>
</dbReference>
<comment type="caution">
    <text evidence="3">The sequence shown here is derived from an EMBL/GenBank/DDBJ whole genome shotgun (WGS) entry which is preliminary data.</text>
</comment>
<evidence type="ECO:0000259" key="2">
    <source>
        <dbReference type="Pfam" id="PF13472"/>
    </source>
</evidence>
<dbReference type="PANTHER" id="PTHR30383:SF5">
    <property type="entry name" value="SGNH HYDROLASE-TYPE ESTERASE DOMAIN-CONTAINING PROTEIN"/>
    <property type="match status" value="1"/>
</dbReference>
<feature type="signal peptide" evidence="1">
    <location>
        <begin position="1"/>
        <end position="20"/>
    </location>
</feature>
<evidence type="ECO:0000256" key="1">
    <source>
        <dbReference type="SAM" id="SignalP"/>
    </source>
</evidence>
<dbReference type="RefSeq" id="WP_210536501.1">
    <property type="nucleotide sequence ID" value="NZ_JAGKTC010000002.1"/>
</dbReference>
<dbReference type="InterPro" id="IPR036514">
    <property type="entry name" value="SGNH_hydro_sf"/>
</dbReference>
<reference evidence="3" key="1">
    <citation type="journal article" date="2016" name="Int. J. Syst. Evol. Microbiol.">
        <title>Pseudoxanthomonas helianthi sp. nov., isolated from roots of Jerusalem artichoke (Helianthus tuberosus).</title>
        <authorList>
            <person name="Kittiwongwattana C."/>
            <person name="Thawai C."/>
        </authorList>
    </citation>
    <scope>NUCLEOTIDE SEQUENCE</scope>
    <source>
        <strain evidence="3">110414</strain>
    </source>
</reference>
<dbReference type="AlphaFoldDB" id="A0A940X521"/>
<dbReference type="EMBL" id="JAGKTC010000002">
    <property type="protein sequence ID" value="MBP3984634.1"/>
    <property type="molecule type" value="Genomic_DNA"/>
</dbReference>
<dbReference type="SUPFAM" id="SSF52266">
    <property type="entry name" value="SGNH hydrolase"/>
    <property type="match status" value="1"/>
</dbReference>
<accession>A0A940X521</accession>
<name>A0A940X521_9GAMM</name>
<dbReference type="InterPro" id="IPR051532">
    <property type="entry name" value="Ester_Hydrolysis_Enzymes"/>
</dbReference>